<organism evidence="1 2">
    <name type="scientific">Paraburkholderia silvatlantica</name>
    <dbReference type="NCBI Taxonomy" id="321895"/>
    <lineage>
        <taxon>Bacteria</taxon>
        <taxon>Pseudomonadati</taxon>
        <taxon>Pseudomonadota</taxon>
        <taxon>Betaproteobacteria</taxon>
        <taxon>Burkholderiales</taxon>
        <taxon>Burkholderiaceae</taxon>
        <taxon>Paraburkholderia</taxon>
    </lineage>
</organism>
<reference evidence="1 2" key="1">
    <citation type="submission" date="2020-08" db="EMBL/GenBank/DDBJ databases">
        <title>Genomic Encyclopedia of Type Strains, Phase IV (KMG-V): Genome sequencing to study the core and pangenomes of soil and plant-associated prokaryotes.</title>
        <authorList>
            <person name="Whitman W."/>
        </authorList>
    </citation>
    <scope>NUCLEOTIDE SEQUENCE [LARGE SCALE GENOMIC DNA]</scope>
    <source>
        <strain evidence="1 2">SRMrh-85</strain>
    </source>
</reference>
<gene>
    <name evidence="1" type="ORF">FHX59_005066</name>
</gene>
<protein>
    <submittedName>
        <fullName evidence="1">Uncharacterized protein</fullName>
    </submittedName>
</protein>
<accession>A0ABR6FT47</accession>
<name>A0ABR6FT47_9BURK</name>
<evidence type="ECO:0000313" key="2">
    <source>
        <dbReference type="Proteomes" id="UP000533533"/>
    </source>
</evidence>
<keyword evidence="2" id="KW-1185">Reference proteome</keyword>
<sequence>MRIERICECSHSLDFAFGHGSPPHAAGFAVALPVIGDDSVAGNCFAQHMAKKRYRCVALINDSSPHGQPLPDCRCNTIASPEPSNGLDVWPDRPLPYWFDVALIFTLNAATRRKAIATAVNIGVQLPPRGLAGIQGESGACQRTDPLDPAG</sequence>
<proteinExistence type="predicted"/>
<evidence type="ECO:0000313" key="1">
    <source>
        <dbReference type="EMBL" id="MBB2930603.1"/>
    </source>
</evidence>
<dbReference type="Proteomes" id="UP000533533">
    <property type="component" value="Unassembled WGS sequence"/>
</dbReference>
<dbReference type="RefSeq" id="WP_133253679.1">
    <property type="nucleotide sequence ID" value="NZ_JACHVZ010000014.1"/>
</dbReference>
<dbReference type="EMBL" id="JACHVZ010000014">
    <property type="protein sequence ID" value="MBB2930603.1"/>
    <property type="molecule type" value="Genomic_DNA"/>
</dbReference>
<comment type="caution">
    <text evidence="1">The sequence shown here is derived from an EMBL/GenBank/DDBJ whole genome shotgun (WGS) entry which is preliminary data.</text>
</comment>